<reference evidence="1" key="1">
    <citation type="journal article" date="2015" name="Nature">
        <title>Complex archaea that bridge the gap between prokaryotes and eukaryotes.</title>
        <authorList>
            <person name="Spang A."/>
            <person name="Saw J.H."/>
            <person name="Jorgensen S.L."/>
            <person name="Zaremba-Niedzwiedzka K."/>
            <person name="Martijn J."/>
            <person name="Lind A.E."/>
            <person name="van Eijk R."/>
            <person name="Schleper C."/>
            <person name="Guy L."/>
            <person name="Ettema T.J."/>
        </authorList>
    </citation>
    <scope>NUCLEOTIDE SEQUENCE</scope>
</reference>
<proteinExistence type="predicted"/>
<dbReference type="EMBL" id="LAZR01011130">
    <property type="protein sequence ID" value="KKM63275.1"/>
    <property type="molecule type" value="Genomic_DNA"/>
</dbReference>
<gene>
    <name evidence="1" type="ORF">LCGC14_1513120</name>
</gene>
<name>A0A0F9LGC9_9ZZZZ</name>
<protein>
    <submittedName>
        <fullName evidence="1">Uncharacterized protein</fullName>
    </submittedName>
</protein>
<organism evidence="1">
    <name type="scientific">marine sediment metagenome</name>
    <dbReference type="NCBI Taxonomy" id="412755"/>
    <lineage>
        <taxon>unclassified sequences</taxon>
        <taxon>metagenomes</taxon>
        <taxon>ecological metagenomes</taxon>
    </lineage>
</organism>
<evidence type="ECO:0000313" key="1">
    <source>
        <dbReference type="EMBL" id="KKM63275.1"/>
    </source>
</evidence>
<accession>A0A0F9LGC9</accession>
<dbReference type="AlphaFoldDB" id="A0A0F9LGC9"/>
<comment type="caution">
    <text evidence="1">The sequence shown here is derived from an EMBL/GenBank/DDBJ whole genome shotgun (WGS) entry which is preliminary data.</text>
</comment>
<sequence length="659" mass="71388">MTQVTLEQLDNEIKSRALGKNIVSTDDIDAELGERANVDPSFFKKIGQATKEFVRPQFAGLSQRAEVESFIQRELPEPSFEGAGDVRVGSMVGQTIGGIAGAPGGIPGIAGGAFLGGAAGEAFQQIIERMLGLPSPETPLEAAKDIGIQGAIGTASELGGRAAFATGQKILQPFKSKILSASDDAIRFMKNKLKKVRPQLTPAETTESVILDVGENLADNSIIGSGTARKFKFNRQLAFEELGDDFAQGMGQHLPDDQLGDTIVGIINGKLKANRAAATTIYNRVDELTKDLFVTKFGNFISPISRTSTKVGIVSLKETKAFARDVSNSLKNIKLRGDLSGAEITNTILGMPDNVSVAEAQKLRSLLRKIGDEFNIVNKGAPAQGATKRMTATVTKAMMSALKKHSPEAFELQKSADTLFKHGSKKFNNQFLRRLFKMADPDFGNNPEGVVRALMQPRKVSNIRNFKAAVGEEEFKKFRTFLTDDVLKSSVNPIDDTLNGQRMFAKLFGKNGFGDNMLKEIYNPKQLKFLKDFTNALKITQARPPTTTGRMFIQLAQAGAAITVISAPFGEKKQRIAGASVILFGPAVLAKMFSDPTFVKLLTTGVKLPAGSKLLPGVMLRLMAMKLKFEQKIERAGGQLIEGFNKNRQVPVGFTQPQI</sequence>